<proteinExistence type="predicted"/>
<evidence type="ECO:0000313" key="3">
    <source>
        <dbReference type="Proteomes" id="UP000269669"/>
    </source>
</evidence>
<evidence type="ECO:0000313" key="2">
    <source>
        <dbReference type="EMBL" id="RSL15564.1"/>
    </source>
</evidence>
<sequence length="163" mass="17711">MKSLISLVALCTFSAFAQSNHGISLQLGSATVWLGMDKATAKQNIEASGLIFPDKPNSDSPVIAVDVQTKRIYTLKFVNNKLVYADRNWLHESDGLPSVMDALTALIDQGATKCTISHAPMASPDTKMNRVFIDCGERGILLTYGSVEGMTNNTVSEMIGHYR</sequence>
<name>A0A428MFD3_9BACT</name>
<reference evidence="2 3" key="1">
    <citation type="submission" date="2018-12" db="EMBL/GenBank/DDBJ databases">
        <title>Sequencing of bacterial isolates from soil warming experiment in Harvard Forest, Massachusetts, USA.</title>
        <authorList>
            <person name="Deangelis K."/>
        </authorList>
    </citation>
    <scope>NUCLEOTIDE SEQUENCE [LARGE SCALE GENOMIC DNA]</scope>
    <source>
        <strain evidence="2 3">EB153</strain>
    </source>
</reference>
<keyword evidence="3" id="KW-1185">Reference proteome</keyword>
<comment type="caution">
    <text evidence="2">The sequence shown here is derived from an EMBL/GenBank/DDBJ whole genome shotgun (WGS) entry which is preliminary data.</text>
</comment>
<organism evidence="2 3">
    <name type="scientific">Edaphobacter aggregans</name>
    <dbReference type="NCBI Taxonomy" id="570835"/>
    <lineage>
        <taxon>Bacteria</taxon>
        <taxon>Pseudomonadati</taxon>
        <taxon>Acidobacteriota</taxon>
        <taxon>Terriglobia</taxon>
        <taxon>Terriglobales</taxon>
        <taxon>Acidobacteriaceae</taxon>
        <taxon>Edaphobacter</taxon>
    </lineage>
</organism>
<accession>A0A428MFD3</accession>
<dbReference type="RefSeq" id="WP_125484293.1">
    <property type="nucleotide sequence ID" value="NZ_RSDW01000001.1"/>
</dbReference>
<protein>
    <submittedName>
        <fullName evidence="2">Uncharacterized protein</fullName>
    </submittedName>
</protein>
<dbReference type="EMBL" id="RSDW01000001">
    <property type="protein sequence ID" value="RSL15564.1"/>
    <property type="molecule type" value="Genomic_DNA"/>
</dbReference>
<gene>
    <name evidence="2" type="ORF">EDE15_1055</name>
</gene>
<feature type="chain" id="PRO_5019474936" evidence="1">
    <location>
        <begin position="18"/>
        <end position="163"/>
    </location>
</feature>
<evidence type="ECO:0000256" key="1">
    <source>
        <dbReference type="SAM" id="SignalP"/>
    </source>
</evidence>
<dbReference type="Proteomes" id="UP000269669">
    <property type="component" value="Unassembled WGS sequence"/>
</dbReference>
<dbReference type="AlphaFoldDB" id="A0A428MFD3"/>
<keyword evidence="1" id="KW-0732">Signal</keyword>
<feature type="signal peptide" evidence="1">
    <location>
        <begin position="1"/>
        <end position="17"/>
    </location>
</feature>
<dbReference type="OrthoDB" id="9829952at2"/>